<sequence>MQHTYIIQYKVVVFELRWDAPGLVLS</sequence>
<organism evidence="1">
    <name type="scientific">Arundo donax</name>
    <name type="common">Giant reed</name>
    <name type="synonym">Donax arundinaceus</name>
    <dbReference type="NCBI Taxonomy" id="35708"/>
    <lineage>
        <taxon>Eukaryota</taxon>
        <taxon>Viridiplantae</taxon>
        <taxon>Streptophyta</taxon>
        <taxon>Embryophyta</taxon>
        <taxon>Tracheophyta</taxon>
        <taxon>Spermatophyta</taxon>
        <taxon>Magnoliopsida</taxon>
        <taxon>Liliopsida</taxon>
        <taxon>Poales</taxon>
        <taxon>Poaceae</taxon>
        <taxon>PACMAD clade</taxon>
        <taxon>Arundinoideae</taxon>
        <taxon>Arundineae</taxon>
        <taxon>Arundo</taxon>
    </lineage>
</organism>
<evidence type="ECO:0000313" key="1">
    <source>
        <dbReference type="EMBL" id="JAE11416.1"/>
    </source>
</evidence>
<reference evidence="1" key="1">
    <citation type="submission" date="2014-09" db="EMBL/GenBank/DDBJ databases">
        <authorList>
            <person name="Magalhaes I.L.F."/>
            <person name="Oliveira U."/>
            <person name="Santos F.R."/>
            <person name="Vidigal T.H.D.A."/>
            <person name="Brescovit A.D."/>
            <person name="Santos A.J."/>
        </authorList>
    </citation>
    <scope>NUCLEOTIDE SEQUENCE</scope>
    <source>
        <tissue evidence="1">Shoot tissue taken approximately 20 cm above the soil surface</tissue>
    </source>
</reference>
<accession>A0A0A9FML5</accession>
<dbReference type="EMBL" id="GBRH01186480">
    <property type="protein sequence ID" value="JAE11416.1"/>
    <property type="molecule type" value="Transcribed_RNA"/>
</dbReference>
<name>A0A0A9FML5_ARUDO</name>
<protein>
    <submittedName>
        <fullName evidence="1">Uncharacterized protein</fullName>
    </submittedName>
</protein>
<dbReference type="AlphaFoldDB" id="A0A0A9FML5"/>
<proteinExistence type="predicted"/>
<reference evidence="1" key="2">
    <citation type="journal article" date="2015" name="Data Brief">
        <title>Shoot transcriptome of the giant reed, Arundo donax.</title>
        <authorList>
            <person name="Barrero R.A."/>
            <person name="Guerrero F.D."/>
            <person name="Moolhuijzen P."/>
            <person name="Goolsby J.A."/>
            <person name="Tidwell J."/>
            <person name="Bellgard S.E."/>
            <person name="Bellgard M.I."/>
        </authorList>
    </citation>
    <scope>NUCLEOTIDE SEQUENCE</scope>
    <source>
        <tissue evidence="1">Shoot tissue taken approximately 20 cm above the soil surface</tissue>
    </source>
</reference>